<evidence type="ECO:0000313" key="3">
    <source>
        <dbReference type="EMBL" id="MBD1221858.1"/>
    </source>
</evidence>
<evidence type="ECO:0000313" key="5">
    <source>
        <dbReference type="Proteomes" id="UP000621631"/>
    </source>
</evidence>
<dbReference type="InterPro" id="IPR029068">
    <property type="entry name" value="Glyas_Bleomycin-R_OHBP_Dase"/>
</dbReference>
<dbReference type="EMBL" id="CP017962">
    <property type="protein sequence ID" value="APC50185.1"/>
    <property type="molecule type" value="Genomic_DNA"/>
</dbReference>
<reference evidence="2 4" key="1">
    <citation type="submission" date="2016-11" db="EMBL/GenBank/DDBJ databases">
        <title>Complete genome sequencing of Virgibacillus halodenitrificans PDB-F2.</title>
        <authorList>
            <person name="Sun Z."/>
            <person name="Zhou Y."/>
            <person name="Li H."/>
        </authorList>
    </citation>
    <scope>NUCLEOTIDE SEQUENCE [LARGE SCALE GENOMIC DNA]</scope>
    <source>
        <strain evidence="2 4">PDB-F2</strain>
    </source>
</reference>
<evidence type="ECO:0000313" key="2">
    <source>
        <dbReference type="EMBL" id="APC50185.1"/>
    </source>
</evidence>
<dbReference type="Gene3D" id="3.10.180.10">
    <property type="entry name" value="2,3-Dihydroxybiphenyl 1,2-Dioxygenase, domain 1"/>
    <property type="match status" value="1"/>
</dbReference>
<dbReference type="Proteomes" id="UP000621631">
    <property type="component" value="Unassembled WGS sequence"/>
</dbReference>
<dbReference type="EMBL" id="JACWEZ010000002">
    <property type="protein sequence ID" value="MBD1221858.1"/>
    <property type="molecule type" value="Genomic_DNA"/>
</dbReference>
<gene>
    <name evidence="2" type="ORF">BME96_05020</name>
    <name evidence="3" type="ORF">IC602_04500</name>
</gene>
<dbReference type="InterPro" id="IPR004360">
    <property type="entry name" value="Glyas_Fos-R_dOase_dom"/>
</dbReference>
<accession>A0AAC9NMH4</accession>
<feature type="domain" description="VOC" evidence="1">
    <location>
        <begin position="1"/>
        <end position="116"/>
    </location>
</feature>
<dbReference type="KEGG" id="vhl:BME96_05020"/>
<sequence length="116" mass="13178">MNGIFVHVSNLKKSVQWYADILGLDVDLEKVNSPVYNIPVNGTTSLTLDDHTFDPTFEHIVSPSPLFNFFAPDIEAAYTSIKMKEVDIVREIEWVEQTAWFNIKDPDGNVIMICNC</sequence>
<dbReference type="Pfam" id="PF00903">
    <property type="entry name" value="Glyoxalase"/>
    <property type="match status" value="1"/>
</dbReference>
<organism evidence="2 4">
    <name type="scientific">Virgibacillus halodenitrificans</name>
    <name type="common">Bacillus halodenitrificans</name>
    <dbReference type="NCBI Taxonomy" id="1482"/>
    <lineage>
        <taxon>Bacteria</taxon>
        <taxon>Bacillati</taxon>
        <taxon>Bacillota</taxon>
        <taxon>Bacilli</taxon>
        <taxon>Bacillales</taxon>
        <taxon>Bacillaceae</taxon>
        <taxon>Virgibacillus</taxon>
    </lineage>
</organism>
<protein>
    <submittedName>
        <fullName evidence="3">VOC family protein</fullName>
    </submittedName>
</protein>
<evidence type="ECO:0000259" key="1">
    <source>
        <dbReference type="PROSITE" id="PS51819"/>
    </source>
</evidence>
<keyword evidence="5" id="KW-1185">Reference proteome</keyword>
<dbReference type="SUPFAM" id="SSF54593">
    <property type="entry name" value="Glyoxalase/Bleomycin resistance protein/Dihydroxybiphenyl dioxygenase"/>
    <property type="match status" value="1"/>
</dbReference>
<proteinExistence type="predicted"/>
<dbReference type="PROSITE" id="PS51819">
    <property type="entry name" value="VOC"/>
    <property type="match status" value="1"/>
</dbReference>
<dbReference type="Proteomes" id="UP000182945">
    <property type="component" value="Chromosome"/>
</dbReference>
<evidence type="ECO:0000313" key="4">
    <source>
        <dbReference type="Proteomes" id="UP000182945"/>
    </source>
</evidence>
<name>A0AAC9NMH4_VIRHA</name>
<dbReference type="AlphaFoldDB" id="A0AAC9NMH4"/>
<dbReference type="InterPro" id="IPR037523">
    <property type="entry name" value="VOC_core"/>
</dbReference>
<reference evidence="3 5" key="2">
    <citation type="submission" date="2020-09" db="EMBL/GenBank/DDBJ databases">
        <title>Draft Genome Sequences of Oil-Oxidizing Bacteria Halomonas titanicae, Marinobacter lutaoensis, and Virgibacillus halodenitrificans Isolated from Highly Saline Environments.</title>
        <authorList>
            <person name="Grouzdev D.S."/>
            <person name="Sokolova D.S."/>
            <person name="Semenova E.M."/>
            <person name="Borzenkov I.A."/>
            <person name="Bidzhieva S.K."/>
            <person name="Poltaraus A.B."/>
            <person name="Nazina T.N."/>
        </authorList>
    </citation>
    <scope>NUCLEOTIDE SEQUENCE [LARGE SCALE GENOMIC DNA]</scope>
    <source>
        <strain evidence="3 5">VKM B-3472D</strain>
    </source>
</reference>